<dbReference type="InterPro" id="IPR041681">
    <property type="entry name" value="PH_9"/>
</dbReference>
<dbReference type="PANTHER" id="PTHR10663:SF375">
    <property type="entry name" value="LD29171P"/>
    <property type="match status" value="1"/>
</dbReference>
<dbReference type="InterPro" id="IPR035999">
    <property type="entry name" value="Sec7_dom_sf"/>
</dbReference>
<proteinExistence type="predicted"/>
<protein>
    <recommendedName>
        <fullName evidence="2">SEC7 domain-containing protein</fullName>
    </recommendedName>
</protein>
<dbReference type="Pfam" id="PF15410">
    <property type="entry name" value="PH_9"/>
    <property type="match status" value="1"/>
</dbReference>
<evidence type="ECO:0000313" key="3">
    <source>
        <dbReference type="EMBL" id="TPX43242.1"/>
    </source>
</evidence>
<feature type="region of interest" description="Disordered" evidence="1">
    <location>
        <begin position="240"/>
        <end position="259"/>
    </location>
</feature>
<reference evidence="3 4" key="1">
    <citation type="journal article" date="2019" name="Sci. Rep.">
        <title>Comparative genomics of chytrid fungi reveal insights into the obligate biotrophic and pathogenic lifestyle of Synchytrium endobioticum.</title>
        <authorList>
            <person name="van de Vossenberg B.T.L.H."/>
            <person name="Warris S."/>
            <person name="Nguyen H.D.T."/>
            <person name="van Gent-Pelzer M.P.E."/>
            <person name="Joly D.L."/>
            <person name="van de Geest H.C."/>
            <person name="Bonants P.J.M."/>
            <person name="Smith D.S."/>
            <person name="Levesque C.A."/>
            <person name="van der Lee T.A.J."/>
        </authorList>
    </citation>
    <scope>NUCLEOTIDE SEQUENCE [LARGE SCALE GENOMIC DNA]</scope>
    <source>
        <strain evidence="3 4">LEV6574</strain>
    </source>
</reference>
<feature type="compositionally biased region" description="Basic residues" evidence="1">
    <location>
        <begin position="134"/>
        <end position="145"/>
    </location>
</feature>
<evidence type="ECO:0000313" key="4">
    <source>
        <dbReference type="Proteomes" id="UP000320475"/>
    </source>
</evidence>
<dbReference type="Gene3D" id="2.30.29.30">
    <property type="entry name" value="Pleckstrin-homology domain (PH domain)/Phosphotyrosine-binding domain (PTB)"/>
    <property type="match status" value="1"/>
</dbReference>
<sequence>MSEVTTASNTSSLVTEPEIYLEDAPNRKISSVFAGLKPSGNRKLKTSTSSSSLKVDGVAIDTSLPPTTSNAATPASSSLMSPVSALLSRFKTRDPGPRSSNHQKGFSISNHPRSDTNDVSDTTAPVPLAQSSTHGKKSKRTHKRNSSLPIRHVASLDALIAHAQTIGTHHAQTHIDLSTPPSPTIHDAQNNTYLYARATESVKGSTSSLLPGHDIDLEAGKEAETPAVGMSLFAAEHTTTGTAVSTHAEKTDEPHRESDIPPEIVIVPDHHDRLPSDHDTLSTHSIIPTNEQQTHEFPPRNDSLPVIPASFKLPQSQPKQESLSSITDPQLQPPQQYESVMQYLVDAVTANMQHSNGASLGTILESPSGMHKPLSGAEKAIQNDTLATIRQHVVAEAGRNVDRGNASALESTPVPGLDYKTMNPTEVARLLLENSLPDVPADDVAFILGKQDPFHCAVLAAFMNNFDFAGTKLEESFRQLCAHVTLKGETQMQDRILMRVAQRYWDCNPQSWSMYYSVDIIHIILFSMVMLNTDLSHANKGSIPRMTKADYIKNTIRTIDTLLPGLSKSEESERASSNVTAEDRASMDKDASEDRERRRKLEIELRDLYKAISRHNIVSRATCPDHLAPSPSNSSLPFRLSNSTLRREGSSLSLSTTHSSSSAATNFDNMSISSGRSQWAIMTLRRRNNGSSGALDRGSTMDRKSVLSALSGNSLGRTTTGSDGQEYSSTSSLRSGSIEMTNGNVFMITSAYGPDSGRGGACQGLIIRKKLLDSDGNKARNRRWVKAWATLRVDNIMGVELTLQKVESDSDKFSPTEIGGGTAGDSAAPQATIFAGTSTVVDPNVGRRSMAAREARSRPAMESSRPTRVLRIAANIETIPLLHSIAIPHPDPGYSASRPFVLSLHLNDGSTSLIQVPTASILNMWARAINYWAARRSREPLRGGIGNAQFGWNGILLERRARQAEERERQKERRTHGRRGESSSISMTAKEAAAAASMVLGDEFEFGTKGVRALVGDTGSIGSSIGLSGVGGKEGLLSQPNDQDDGTKIKIVEWTPPANPINTRPGGDFTELCICLGFFVEQLNAMRRQLEIVGKDLEEHSSLREAMEIKFGAQPSQRDKAAKNWKKKQLHLTYEHQKYAIYIEALVQGSEYITSGGVSFSPTASSANHHLQPHHQPIMYHPRSQESGLPPRLVDSKRFSLDQGSADSRSSIDHNNTNNNNKSTKNHTMIDQSERRGVVARAVNVVGTNLRGTSVDGVETGFQPVEHETDISQHPMATATD</sequence>
<feature type="region of interest" description="Disordered" evidence="1">
    <location>
        <begin position="649"/>
        <end position="669"/>
    </location>
</feature>
<feature type="compositionally biased region" description="Low complexity" evidence="1">
    <location>
        <begin position="62"/>
        <end position="79"/>
    </location>
</feature>
<dbReference type="SUPFAM" id="SSF48425">
    <property type="entry name" value="Sec7 domain"/>
    <property type="match status" value="1"/>
</dbReference>
<evidence type="ECO:0000259" key="2">
    <source>
        <dbReference type="PROSITE" id="PS50190"/>
    </source>
</evidence>
<dbReference type="InterPro" id="IPR000904">
    <property type="entry name" value="Sec7_dom"/>
</dbReference>
<feature type="compositionally biased region" description="Low complexity" evidence="1">
    <location>
        <begin position="650"/>
        <end position="662"/>
    </location>
</feature>
<dbReference type="InterPro" id="IPR011993">
    <property type="entry name" value="PH-like_dom_sf"/>
</dbReference>
<feature type="region of interest" description="Disordered" evidence="1">
    <location>
        <begin position="34"/>
        <end position="150"/>
    </location>
</feature>
<dbReference type="PROSITE" id="PS50190">
    <property type="entry name" value="SEC7"/>
    <property type="match status" value="1"/>
</dbReference>
<dbReference type="SUPFAM" id="SSF50729">
    <property type="entry name" value="PH domain-like"/>
    <property type="match status" value="1"/>
</dbReference>
<feature type="compositionally biased region" description="Low complexity" evidence="1">
    <location>
        <begin position="1214"/>
        <end position="1227"/>
    </location>
</feature>
<dbReference type="GO" id="GO:0005085">
    <property type="term" value="F:guanyl-nucleotide exchange factor activity"/>
    <property type="evidence" value="ECO:0007669"/>
    <property type="project" value="InterPro"/>
</dbReference>
<dbReference type="GO" id="GO:0032012">
    <property type="term" value="P:regulation of ARF protein signal transduction"/>
    <property type="evidence" value="ECO:0007669"/>
    <property type="project" value="InterPro"/>
</dbReference>
<dbReference type="SMART" id="SM00222">
    <property type="entry name" value="Sec7"/>
    <property type="match status" value="1"/>
</dbReference>
<feature type="compositionally biased region" description="Polar residues" evidence="1">
    <location>
        <begin position="98"/>
        <end position="133"/>
    </location>
</feature>
<feature type="compositionally biased region" description="Basic and acidic residues" evidence="1">
    <location>
        <begin position="581"/>
        <end position="597"/>
    </location>
</feature>
<feature type="region of interest" description="Disordered" evidence="1">
    <location>
        <begin position="1200"/>
        <end position="1236"/>
    </location>
</feature>
<dbReference type="InterPro" id="IPR023394">
    <property type="entry name" value="Sec7_C_sf"/>
</dbReference>
<feature type="region of interest" description="Disordered" evidence="1">
    <location>
        <begin position="711"/>
        <end position="735"/>
    </location>
</feature>
<dbReference type="EMBL" id="QEAM01000232">
    <property type="protein sequence ID" value="TPX43242.1"/>
    <property type="molecule type" value="Genomic_DNA"/>
</dbReference>
<name>A0A507CVK4_9FUNG</name>
<organism evidence="3 4">
    <name type="scientific">Synchytrium endobioticum</name>
    <dbReference type="NCBI Taxonomy" id="286115"/>
    <lineage>
        <taxon>Eukaryota</taxon>
        <taxon>Fungi</taxon>
        <taxon>Fungi incertae sedis</taxon>
        <taxon>Chytridiomycota</taxon>
        <taxon>Chytridiomycota incertae sedis</taxon>
        <taxon>Chytridiomycetes</taxon>
        <taxon>Synchytriales</taxon>
        <taxon>Synchytriaceae</taxon>
        <taxon>Synchytrium</taxon>
    </lineage>
</organism>
<feature type="region of interest" description="Disordered" evidence="1">
    <location>
        <begin position="963"/>
        <end position="987"/>
    </location>
</feature>
<feature type="region of interest" description="Disordered" evidence="1">
    <location>
        <begin position="1256"/>
        <end position="1281"/>
    </location>
</feature>
<comment type="caution">
    <text evidence="3">The sequence shown here is derived from an EMBL/GenBank/DDBJ whole genome shotgun (WGS) entry which is preliminary data.</text>
</comment>
<dbReference type="PANTHER" id="PTHR10663">
    <property type="entry name" value="GUANYL-NUCLEOTIDE EXCHANGE FACTOR"/>
    <property type="match status" value="1"/>
</dbReference>
<dbReference type="Proteomes" id="UP000320475">
    <property type="component" value="Unassembled WGS sequence"/>
</dbReference>
<feature type="region of interest" description="Disordered" evidence="1">
    <location>
        <begin position="567"/>
        <end position="597"/>
    </location>
</feature>
<dbReference type="Gene3D" id="1.10.1000.11">
    <property type="entry name" value="Arf Nucleotide-binding Site Opener,domain 2"/>
    <property type="match status" value="1"/>
</dbReference>
<gene>
    <name evidence="3" type="ORF">SeLEV6574_g05175</name>
</gene>
<feature type="compositionally biased region" description="Basic and acidic residues" evidence="1">
    <location>
        <begin position="247"/>
        <end position="259"/>
    </location>
</feature>
<dbReference type="Pfam" id="PF01369">
    <property type="entry name" value="Sec7"/>
    <property type="match status" value="1"/>
</dbReference>
<dbReference type="VEuPathDB" id="FungiDB:SeMB42_g04259"/>
<feature type="domain" description="SEC7" evidence="2">
    <location>
        <begin position="402"/>
        <end position="594"/>
    </location>
</feature>
<dbReference type="OrthoDB" id="2157641at2759"/>
<evidence type="ECO:0000256" key="1">
    <source>
        <dbReference type="SAM" id="MobiDB-lite"/>
    </source>
</evidence>
<accession>A0A507CVK4</accession>